<dbReference type="OrthoDB" id="1495896at2"/>
<dbReference type="EMBL" id="QJTE01000004">
    <property type="protein sequence ID" value="PYE82455.1"/>
    <property type="molecule type" value="Genomic_DNA"/>
</dbReference>
<name>A0A318SPD3_9RHOB</name>
<evidence type="ECO:0000256" key="1">
    <source>
        <dbReference type="SAM" id="Phobius"/>
    </source>
</evidence>
<gene>
    <name evidence="2" type="ORF">DFP88_104211</name>
</gene>
<dbReference type="AlphaFoldDB" id="A0A318SPD3"/>
<feature type="transmembrane region" description="Helical" evidence="1">
    <location>
        <begin position="16"/>
        <end position="39"/>
    </location>
</feature>
<keyword evidence="3" id="KW-1185">Reference proteome</keyword>
<dbReference type="PIRSF" id="PIRSF011386">
    <property type="entry name" value="FixH"/>
    <property type="match status" value="1"/>
</dbReference>
<dbReference type="Proteomes" id="UP000248311">
    <property type="component" value="Unassembled WGS sequence"/>
</dbReference>
<comment type="caution">
    <text evidence="2">The sequence shown here is derived from an EMBL/GenBank/DDBJ whole genome shotgun (WGS) entry which is preliminary data.</text>
</comment>
<evidence type="ECO:0000313" key="2">
    <source>
        <dbReference type="EMBL" id="PYE82455.1"/>
    </source>
</evidence>
<dbReference type="Pfam" id="PF05751">
    <property type="entry name" value="FixH"/>
    <property type="match status" value="1"/>
</dbReference>
<dbReference type="InterPro" id="IPR018037">
    <property type="entry name" value="FixH_proteobacterial"/>
</dbReference>
<dbReference type="RefSeq" id="WP_110815122.1">
    <property type="nucleotide sequence ID" value="NZ_QJTE01000004.1"/>
</dbReference>
<keyword evidence="1" id="KW-0472">Membrane</keyword>
<sequence>MITNSKPAGGLTGRHVLAMFLGAFGVIIAVNLVLAFTAVRTFSGMEVANSYVASQSFDRRREAQEALGWTPQVSYADGILRLAVHDAAGGTVDPARFSAVVGRPTMRRQDHALDFDARGRAPLLLAPGRWRIDLQGETGGAPFVQALTLEVAP</sequence>
<keyword evidence="1" id="KW-0812">Transmembrane</keyword>
<evidence type="ECO:0000313" key="3">
    <source>
        <dbReference type="Proteomes" id="UP000248311"/>
    </source>
</evidence>
<keyword evidence="1" id="KW-1133">Transmembrane helix</keyword>
<accession>A0A318SPD3</accession>
<protein>
    <submittedName>
        <fullName evidence="2">Nitrogen fixation protein FixH</fullName>
    </submittedName>
</protein>
<organism evidence="2 3">
    <name type="scientific">Pseudoroseicyclus aestuarii</name>
    <dbReference type="NCBI Taxonomy" id="1795041"/>
    <lineage>
        <taxon>Bacteria</taxon>
        <taxon>Pseudomonadati</taxon>
        <taxon>Pseudomonadota</taxon>
        <taxon>Alphaproteobacteria</taxon>
        <taxon>Rhodobacterales</taxon>
        <taxon>Paracoccaceae</taxon>
        <taxon>Pseudoroseicyclus</taxon>
    </lineage>
</organism>
<dbReference type="InterPro" id="IPR008620">
    <property type="entry name" value="FixH"/>
</dbReference>
<reference evidence="2 3" key="1">
    <citation type="submission" date="2018-06" db="EMBL/GenBank/DDBJ databases">
        <title>Genomic Encyclopedia of Type Strains, Phase III (KMG-III): the genomes of soil and plant-associated and newly described type strains.</title>
        <authorList>
            <person name="Whitman W."/>
        </authorList>
    </citation>
    <scope>NUCLEOTIDE SEQUENCE [LARGE SCALE GENOMIC DNA]</scope>
    <source>
        <strain evidence="2 3">CECT 9025</strain>
    </source>
</reference>
<proteinExistence type="predicted"/>